<keyword evidence="9" id="KW-0442">Lipid degradation</keyword>
<evidence type="ECO:0000256" key="2">
    <source>
        <dbReference type="ARBA" id="ARBA00004651"/>
    </source>
</evidence>
<keyword evidence="3" id="KW-1003">Cell membrane</keyword>
<evidence type="ECO:0000313" key="17">
    <source>
        <dbReference type="WBParaSite" id="SVE_1275400.1"/>
    </source>
</evidence>
<accession>A0A0K0FRQ2</accession>
<evidence type="ECO:0000313" key="16">
    <source>
        <dbReference type="Proteomes" id="UP000035680"/>
    </source>
</evidence>
<dbReference type="PANTHER" id="PTHR45792">
    <property type="entry name" value="DIACYLGLYCEROL LIPASE HOMOLOG-RELATED"/>
    <property type="match status" value="1"/>
</dbReference>
<evidence type="ECO:0000256" key="1">
    <source>
        <dbReference type="ARBA" id="ARBA00001913"/>
    </source>
</evidence>
<organism evidence="16 17">
    <name type="scientific">Strongyloides venezuelensis</name>
    <name type="common">Threadworm</name>
    <dbReference type="NCBI Taxonomy" id="75913"/>
    <lineage>
        <taxon>Eukaryota</taxon>
        <taxon>Metazoa</taxon>
        <taxon>Ecdysozoa</taxon>
        <taxon>Nematoda</taxon>
        <taxon>Chromadorea</taxon>
        <taxon>Rhabditida</taxon>
        <taxon>Tylenchina</taxon>
        <taxon>Panagrolaimomorpha</taxon>
        <taxon>Strongyloidoidea</taxon>
        <taxon>Strongyloididae</taxon>
        <taxon>Strongyloides</taxon>
    </lineage>
</organism>
<reference evidence="17" key="2">
    <citation type="submission" date="2015-08" db="UniProtKB">
        <authorList>
            <consortium name="WormBaseParasite"/>
        </authorList>
    </citation>
    <scope>IDENTIFICATION</scope>
</reference>
<evidence type="ECO:0000256" key="6">
    <source>
        <dbReference type="ARBA" id="ARBA00022723"/>
    </source>
</evidence>
<dbReference type="SUPFAM" id="SSF53474">
    <property type="entry name" value="alpha/beta-Hydrolases"/>
    <property type="match status" value="1"/>
</dbReference>
<dbReference type="Pfam" id="PF01764">
    <property type="entry name" value="Lipase_3"/>
    <property type="match status" value="1"/>
</dbReference>
<dbReference type="GO" id="GO:0046872">
    <property type="term" value="F:metal ion binding"/>
    <property type="evidence" value="ECO:0007669"/>
    <property type="project" value="UniProtKB-KW"/>
</dbReference>
<evidence type="ECO:0000256" key="10">
    <source>
        <dbReference type="ARBA" id="ARBA00022989"/>
    </source>
</evidence>
<dbReference type="GO" id="GO:0004806">
    <property type="term" value="F:triacylglycerol lipase activity"/>
    <property type="evidence" value="ECO:0007669"/>
    <property type="project" value="TreeGrafter"/>
</dbReference>
<evidence type="ECO:0000256" key="14">
    <source>
        <dbReference type="ARBA" id="ARBA00026104"/>
    </source>
</evidence>
<evidence type="ECO:0000256" key="9">
    <source>
        <dbReference type="ARBA" id="ARBA00022963"/>
    </source>
</evidence>
<keyword evidence="12" id="KW-0472">Membrane</keyword>
<keyword evidence="10" id="KW-1133">Transmembrane helix</keyword>
<dbReference type="InterPro" id="IPR029058">
    <property type="entry name" value="AB_hydrolase_fold"/>
</dbReference>
<evidence type="ECO:0000256" key="7">
    <source>
        <dbReference type="ARBA" id="ARBA00022801"/>
    </source>
</evidence>
<keyword evidence="6" id="KW-0479">Metal-binding</keyword>
<evidence type="ECO:0000256" key="5">
    <source>
        <dbReference type="ARBA" id="ARBA00022692"/>
    </source>
</evidence>
<dbReference type="EC" id="3.1.1.116" evidence="14"/>
<dbReference type="InterPro" id="IPR052214">
    <property type="entry name" value="DAG_Lipase-Related"/>
</dbReference>
<comment type="cofactor">
    <cofactor evidence="1">
        <name>Ca(2+)</name>
        <dbReference type="ChEBI" id="CHEBI:29108"/>
    </cofactor>
</comment>
<evidence type="ECO:0000256" key="3">
    <source>
        <dbReference type="ARBA" id="ARBA00022475"/>
    </source>
</evidence>
<reference evidence="16" key="1">
    <citation type="submission" date="2014-07" db="EMBL/GenBank/DDBJ databases">
        <authorList>
            <person name="Martin A.A"/>
            <person name="De Silva N."/>
        </authorList>
    </citation>
    <scope>NUCLEOTIDE SEQUENCE</scope>
</reference>
<dbReference type="AlphaFoldDB" id="A0A0K0FRQ2"/>
<dbReference type="GO" id="GO:0005737">
    <property type="term" value="C:cytoplasm"/>
    <property type="evidence" value="ECO:0007669"/>
    <property type="project" value="TreeGrafter"/>
</dbReference>
<keyword evidence="4" id="KW-0597">Phosphoprotein</keyword>
<keyword evidence="11" id="KW-0443">Lipid metabolism</keyword>
<dbReference type="InterPro" id="IPR002921">
    <property type="entry name" value="Fungal_lipase-type"/>
</dbReference>
<keyword evidence="8" id="KW-0106">Calcium</keyword>
<evidence type="ECO:0000256" key="8">
    <source>
        <dbReference type="ARBA" id="ARBA00022837"/>
    </source>
</evidence>
<dbReference type="Proteomes" id="UP000035680">
    <property type="component" value="Unassembled WGS sequence"/>
</dbReference>
<dbReference type="WBParaSite" id="SVE_1275400.1">
    <property type="protein sequence ID" value="SVE_1275400.1"/>
    <property type="gene ID" value="SVE_1275400"/>
</dbReference>
<dbReference type="GO" id="GO:0005886">
    <property type="term" value="C:plasma membrane"/>
    <property type="evidence" value="ECO:0007669"/>
    <property type="project" value="UniProtKB-SubCell"/>
</dbReference>
<sequence>MLTGKEDLLFVCFENLIFKIPFIVCLDHQTNSIIIAIRGSASIHDFVTDLSLHEDVISLDVHSDNTIEGDEIKVRAHKGMLLVAKDILTKLYDLQILDKSFGDYPSYDLVITGHSLGGGGWSITNIIIKAKILKKYQMLRYLTTWMCFR</sequence>
<comment type="subcellular location">
    <subcellularLocation>
        <location evidence="2">Cell membrane</location>
        <topology evidence="2">Multi-pass membrane protein</topology>
    </subcellularLocation>
</comment>
<dbReference type="Gene3D" id="3.40.50.1820">
    <property type="entry name" value="alpha/beta hydrolase"/>
    <property type="match status" value="1"/>
</dbReference>
<dbReference type="GO" id="GO:0022008">
    <property type="term" value="P:neurogenesis"/>
    <property type="evidence" value="ECO:0007669"/>
    <property type="project" value="TreeGrafter"/>
</dbReference>
<name>A0A0K0FRQ2_STRVS</name>
<keyword evidence="16" id="KW-1185">Reference proteome</keyword>
<protein>
    <recommendedName>
        <fullName evidence="14">sn-1-specific diacylglycerol lipase</fullName>
        <ecNumber evidence="14">3.1.1.116</ecNumber>
    </recommendedName>
</protein>
<keyword evidence="7" id="KW-0378">Hydrolase</keyword>
<evidence type="ECO:0000256" key="12">
    <source>
        <dbReference type="ARBA" id="ARBA00023136"/>
    </source>
</evidence>
<keyword evidence="5" id="KW-0812">Transmembrane</keyword>
<evidence type="ECO:0000259" key="15">
    <source>
        <dbReference type="Pfam" id="PF01764"/>
    </source>
</evidence>
<feature type="domain" description="Fungal lipase-type" evidence="15">
    <location>
        <begin position="34"/>
        <end position="140"/>
    </location>
</feature>
<evidence type="ECO:0000256" key="13">
    <source>
        <dbReference type="ARBA" id="ARBA00024531"/>
    </source>
</evidence>
<proteinExistence type="predicted"/>
<dbReference type="GO" id="GO:0019369">
    <property type="term" value="P:arachidonate metabolic process"/>
    <property type="evidence" value="ECO:0007669"/>
    <property type="project" value="TreeGrafter"/>
</dbReference>
<evidence type="ECO:0000256" key="11">
    <source>
        <dbReference type="ARBA" id="ARBA00023098"/>
    </source>
</evidence>
<evidence type="ECO:0000256" key="4">
    <source>
        <dbReference type="ARBA" id="ARBA00022553"/>
    </source>
</evidence>
<dbReference type="GO" id="GO:0046340">
    <property type="term" value="P:diacylglycerol catabolic process"/>
    <property type="evidence" value="ECO:0007669"/>
    <property type="project" value="TreeGrafter"/>
</dbReference>
<comment type="catalytic activity">
    <reaction evidence="13">
        <text>a 1,2-diacyl-sn-glycerol + H2O = a 2-acylglycerol + a fatty acid + H(+)</text>
        <dbReference type="Rhea" id="RHEA:33275"/>
        <dbReference type="ChEBI" id="CHEBI:15377"/>
        <dbReference type="ChEBI" id="CHEBI:15378"/>
        <dbReference type="ChEBI" id="CHEBI:17389"/>
        <dbReference type="ChEBI" id="CHEBI:17815"/>
        <dbReference type="ChEBI" id="CHEBI:28868"/>
        <dbReference type="EC" id="3.1.1.116"/>
    </reaction>
    <physiologicalReaction direction="left-to-right" evidence="13">
        <dbReference type="Rhea" id="RHEA:33276"/>
    </physiologicalReaction>
</comment>
<dbReference type="PANTHER" id="PTHR45792:SF2">
    <property type="entry name" value="DIACYLGLYCEROL LIPASE-BETA"/>
    <property type="match status" value="1"/>
</dbReference>